<evidence type="ECO:0000313" key="2">
    <source>
        <dbReference type="EMBL" id="ODR88810.1"/>
    </source>
</evidence>
<dbReference type="PANTHER" id="PTHR12706:SF30">
    <property type="entry name" value="PROTEIN STRAWBERRY NOTCH-RELATED"/>
    <property type="match status" value="1"/>
</dbReference>
<evidence type="ECO:0000256" key="1">
    <source>
        <dbReference type="ARBA" id="ARBA00006992"/>
    </source>
</evidence>
<comment type="similarity">
    <text evidence="1">Belongs to the SBNO family.</text>
</comment>
<name>A0A1E3V5I4_9HYPH</name>
<dbReference type="InterPro" id="IPR014001">
    <property type="entry name" value="Helicase_ATP-bd"/>
</dbReference>
<dbReference type="GO" id="GO:0032259">
    <property type="term" value="P:methylation"/>
    <property type="evidence" value="ECO:0007669"/>
    <property type="project" value="UniProtKB-KW"/>
</dbReference>
<dbReference type="SUPFAM" id="SSF53335">
    <property type="entry name" value="S-adenosyl-L-methionine-dependent methyltransferases"/>
    <property type="match status" value="1"/>
</dbReference>
<dbReference type="Gene3D" id="3.40.50.300">
    <property type="entry name" value="P-loop containing nucleotide triphosphate hydrolases"/>
    <property type="match status" value="1"/>
</dbReference>
<dbReference type="Proteomes" id="UP000094342">
    <property type="component" value="Unassembled WGS sequence"/>
</dbReference>
<dbReference type="PROSITE" id="PS51192">
    <property type="entry name" value="HELICASE_ATP_BIND_1"/>
    <property type="match status" value="1"/>
</dbReference>
<keyword evidence="3" id="KW-1185">Reference proteome</keyword>
<dbReference type="CDD" id="cd02440">
    <property type="entry name" value="AdoMet_MTases"/>
    <property type="match status" value="1"/>
</dbReference>
<protein>
    <submittedName>
        <fullName evidence="2">Methylase</fullName>
    </submittedName>
</protein>
<dbReference type="OrthoDB" id="270332at2"/>
<dbReference type="GO" id="GO:0006355">
    <property type="term" value="P:regulation of DNA-templated transcription"/>
    <property type="evidence" value="ECO:0007669"/>
    <property type="project" value="InterPro"/>
</dbReference>
<comment type="caution">
    <text evidence="2">The sequence shown here is derived from an EMBL/GenBank/DDBJ whole genome shotgun (WGS) entry which is preliminary data.</text>
</comment>
<proteinExistence type="inferred from homology"/>
<dbReference type="InterPro" id="IPR026937">
    <property type="entry name" value="SBNO_Helicase_C_dom"/>
</dbReference>
<dbReference type="Gene3D" id="3.40.50.150">
    <property type="entry name" value="Vaccinia Virus protein VP39"/>
    <property type="match status" value="1"/>
</dbReference>
<reference evidence="3" key="1">
    <citation type="submission" date="2016-05" db="EMBL/GenBank/DDBJ databases">
        <authorList>
            <person name="Li Y."/>
        </authorList>
    </citation>
    <scope>NUCLEOTIDE SEQUENCE [LARGE SCALE GENOMIC DNA]</scope>
    <source>
        <strain evidence="3">YIC4027</strain>
    </source>
</reference>
<accession>A0A1E3V5I4</accession>
<dbReference type="PANTHER" id="PTHR12706">
    <property type="entry name" value="STRAWBERRY NOTCH-RELATED"/>
    <property type="match status" value="1"/>
</dbReference>
<keyword evidence="2" id="KW-0489">Methyltransferase</keyword>
<dbReference type="SUPFAM" id="SSF52540">
    <property type="entry name" value="P-loop containing nucleoside triphosphate hydrolases"/>
    <property type="match status" value="1"/>
</dbReference>
<evidence type="ECO:0000313" key="3">
    <source>
        <dbReference type="Proteomes" id="UP000094342"/>
    </source>
</evidence>
<organism evidence="2 3">
    <name type="scientific">Sinorhizobium alkalisoli</name>
    <dbReference type="NCBI Taxonomy" id="1752398"/>
    <lineage>
        <taxon>Bacteria</taxon>
        <taxon>Pseudomonadati</taxon>
        <taxon>Pseudomonadota</taxon>
        <taxon>Alphaproteobacteria</taxon>
        <taxon>Hyphomicrobiales</taxon>
        <taxon>Rhizobiaceae</taxon>
        <taxon>Sinorhizobium/Ensifer group</taxon>
        <taxon>Sinorhizobium</taxon>
    </lineage>
</organism>
<keyword evidence="2" id="KW-0808">Transferase</keyword>
<sequence>MNVISSPAADAAAMRIGASNERFRASKIRKAGEALLHLLERGQPIAAADLRTNLTDAFGGSDAAGLWAWKDAYEASEVAQVLFLRKFGAAIAAGSNAPQTALAMLTKIASLIPSHTRRSEETQRFQQFSTPIPLGYVAARAAGLVTDDIVLEPSAGTGLMAIFAELAHARLALNEYAPVRHALLEQLFAASTVTQHDAAHIDDYLDRSVSPTVVLMNPPFSAGVHVEGRMADAAWRHLISAFARLAPGGRLVAITGGSLSPDNPNWRDAFVRLQERGSVLFSAAIGGGVYARHGTTMETRLTVIDKIAPTDPANFVASHGVARDPEALLAWISDLPPRSQCLLPIGILSDCTTMAARQRDDTLPPVAASASTVRSSPAVRAPRSGFSPVRPTDDQFVELSYELRDTSPKIRVDVADGIYEPYQLQAIQIPDAKPHPDRLVESVAMASVAPPKPTYRPHLPKRAVTNGDLSDAQLESVIYAGEAHSGYLAGHWSVDASFDNLRAVTPNAEGAVRYRRGWFLGDGTGAGKGRQAAGIILDNWLKGRRRHLWISKSETLIEDAQRDWSALGQEKLQVTPLSRFRQGAPIKLHEGILFVTFATLRSDEREGKRSRVQQIVDWLGGDFDGVVIFDEGHAMANAAGGRSERGKKAASQQGRAGLRLQRALPDARVVYVSATGASEVESLAYAERLGLWGGADFPFSTRSEFIAAIEDGGVATMEVLARDLKAMGLYASRSLSFEGVEYDILEHALTDEQVRIYDSYAEAFQVIHNHLDAALEASGICSSTGTLNRSAKAAARSAFESSKQRFFNHLLTSMKTPALIRAINKDLEQGHATIIQIISTGQSLTERRLAEIPTEEWGDIQVDVTPREIVAEYLNHSFPIQLFEEYSDDQGNLLSRPVHDAEGNPVLCREAVARRDALLERLGSLPAIPTALDQIVQHFGTNRVAEITGRSRRIVRRDGSGAIARFAVENRPGSANLDETGAFMDDEKPILIFSEAGGTGRSYHADLGARNQRLRLHNLLEAGWRADVAIQGLGRSHRTNQAQPPRFRMIATNVKAERRFLSTIARRLDTLGAITRGQRQTGGQGMFRSEDNLESQYARDALRQFYRLIHGGGIQGCSLETFETITGLSLTAEEGGLKDELPPIHTFLNRMLALTVRMQNLLFDAFEQLLAARIEGAIAAGVYDKGLETLVADRMTVKDRRLVYTHPVTGAQSHLLTIERMDRNRPIVLSDALELAAHDRQAKLVINGKSGRPAVQVPARSVMLDDGSIEPRVALIRPMDEIRFELRQLDETNWEETDKQTFSAAWEAEVANLPEFSLSTMHVVSGLLLPIWKLLPQDYCRVYRLETDEGERIVGRLITPEGLSRLCRNFGLDQTEVVSADHVWQSLLAGSSVVALAGGMTLRRVRVMNNYRIELTGFTDGMRDRLRAIGLFSEMIAWKLRYFIPTSKEGPGILSRLIGRHHVVDVDGRG</sequence>
<dbReference type="RefSeq" id="WP_069460885.1">
    <property type="nucleotide sequence ID" value="NZ_CP034911.1"/>
</dbReference>
<dbReference type="InterPro" id="IPR039187">
    <property type="entry name" value="SNO_AAA"/>
</dbReference>
<dbReference type="Pfam" id="PF13871">
    <property type="entry name" value="Helicase_C_4"/>
    <property type="match status" value="1"/>
</dbReference>
<dbReference type="EMBL" id="LYBW01000063">
    <property type="protein sequence ID" value="ODR88810.1"/>
    <property type="molecule type" value="Genomic_DNA"/>
</dbReference>
<dbReference type="GO" id="GO:0008168">
    <property type="term" value="F:methyltransferase activity"/>
    <property type="evidence" value="ECO:0007669"/>
    <property type="project" value="UniProtKB-KW"/>
</dbReference>
<dbReference type="STRING" id="1752398.A8M32_23745"/>
<gene>
    <name evidence="2" type="ORF">A8M32_23745</name>
</gene>
<dbReference type="Pfam" id="PF13872">
    <property type="entry name" value="AAA_34"/>
    <property type="match status" value="1"/>
</dbReference>
<dbReference type="InterPro" id="IPR026741">
    <property type="entry name" value="SNO"/>
</dbReference>
<dbReference type="InterPro" id="IPR029063">
    <property type="entry name" value="SAM-dependent_MTases_sf"/>
</dbReference>
<dbReference type="InterPro" id="IPR027417">
    <property type="entry name" value="P-loop_NTPase"/>
</dbReference>